<dbReference type="RefSeq" id="WP_117395825.1">
    <property type="nucleotide sequence ID" value="NZ_CP021330.1"/>
</dbReference>
<keyword evidence="11" id="KW-1185">Reference proteome</keyword>
<gene>
    <name evidence="10" type="ORF">MXMO3_02105</name>
</gene>
<dbReference type="SUPFAM" id="SSF55785">
    <property type="entry name" value="PYP-like sensor domain (PAS domain)"/>
    <property type="match status" value="1"/>
</dbReference>
<accession>A0A2R4MFF4</accession>
<organism evidence="10 11">
    <name type="scientific">Maritalea myrionectae</name>
    <dbReference type="NCBI Taxonomy" id="454601"/>
    <lineage>
        <taxon>Bacteria</taxon>
        <taxon>Pseudomonadati</taxon>
        <taxon>Pseudomonadota</taxon>
        <taxon>Alphaproteobacteria</taxon>
        <taxon>Hyphomicrobiales</taxon>
        <taxon>Devosiaceae</taxon>
        <taxon>Maritalea</taxon>
    </lineage>
</organism>
<evidence type="ECO:0000259" key="9">
    <source>
        <dbReference type="PROSITE" id="PS50109"/>
    </source>
</evidence>
<feature type="domain" description="Histidine kinase" evidence="9">
    <location>
        <begin position="140"/>
        <end position="359"/>
    </location>
</feature>
<dbReference type="Pfam" id="PF02518">
    <property type="entry name" value="HATPase_c"/>
    <property type="match status" value="1"/>
</dbReference>
<dbReference type="EC" id="2.7.13.3" evidence="2"/>
<dbReference type="SMART" id="SM00387">
    <property type="entry name" value="HATPase_c"/>
    <property type="match status" value="1"/>
</dbReference>
<dbReference type="GO" id="GO:0000155">
    <property type="term" value="F:phosphorelay sensor kinase activity"/>
    <property type="evidence" value="ECO:0007669"/>
    <property type="project" value="InterPro"/>
</dbReference>
<dbReference type="InterPro" id="IPR004358">
    <property type="entry name" value="Sig_transdc_His_kin-like_C"/>
</dbReference>
<dbReference type="InterPro" id="IPR005467">
    <property type="entry name" value="His_kinase_dom"/>
</dbReference>
<keyword evidence="3" id="KW-0597">Phosphoprotein</keyword>
<dbReference type="KEGG" id="mmyr:MXMO3_02105"/>
<dbReference type="InterPro" id="IPR003594">
    <property type="entry name" value="HATPase_dom"/>
</dbReference>
<dbReference type="CDD" id="cd00130">
    <property type="entry name" value="PAS"/>
    <property type="match status" value="1"/>
</dbReference>
<dbReference type="InterPro" id="IPR036097">
    <property type="entry name" value="HisK_dim/P_sf"/>
</dbReference>
<evidence type="ECO:0000313" key="11">
    <source>
        <dbReference type="Proteomes" id="UP000258927"/>
    </source>
</evidence>
<dbReference type="InterPro" id="IPR036890">
    <property type="entry name" value="HATPase_C_sf"/>
</dbReference>
<keyword evidence="5" id="KW-0547">Nucleotide-binding</keyword>
<dbReference type="PRINTS" id="PR00344">
    <property type="entry name" value="BCTRLSENSOR"/>
</dbReference>
<evidence type="ECO:0000256" key="1">
    <source>
        <dbReference type="ARBA" id="ARBA00000085"/>
    </source>
</evidence>
<evidence type="ECO:0000256" key="8">
    <source>
        <dbReference type="ARBA" id="ARBA00023012"/>
    </source>
</evidence>
<dbReference type="PROSITE" id="PS50109">
    <property type="entry name" value="HIS_KIN"/>
    <property type="match status" value="1"/>
</dbReference>
<dbReference type="EMBL" id="CP021330">
    <property type="protein sequence ID" value="AVX04626.1"/>
    <property type="molecule type" value="Genomic_DNA"/>
</dbReference>
<dbReference type="SUPFAM" id="SSF47384">
    <property type="entry name" value="Homodimeric domain of signal transducing histidine kinase"/>
    <property type="match status" value="1"/>
</dbReference>
<evidence type="ECO:0000256" key="2">
    <source>
        <dbReference type="ARBA" id="ARBA00012438"/>
    </source>
</evidence>
<protein>
    <recommendedName>
        <fullName evidence="2">histidine kinase</fullName>
        <ecNumber evidence="2">2.7.13.3</ecNumber>
    </recommendedName>
</protein>
<dbReference type="SMART" id="SM00388">
    <property type="entry name" value="HisKA"/>
    <property type="match status" value="1"/>
</dbReference>
<keyword evidence="6 10" id="KW-0418">Kinase</keyword>
<reference evidence="10 11" key="1">
    <citation type="submission" date="2017-05" db="EMBL/GenBank/DDBJ databases">
        <title>Genome Analysis of Maritalea myrionectae HL2708#5.</title>
        <authorList>
            <consortium name="Cotde Inc.-PKNU"/>
            <person name="Jang D."/>
            <person name="Oh H.-M."/>
        </authorList>
    </citation>
    <scope>NUCLEOTIDE SEQUENCE [LARGE SCALE GENOMIC DNA]</scope>
    <source>
        <strain evidence="10 11">HL2708#5</strain>
    </source>
</reference>
<keyword evidence="8" id="KW-0902">Two-component regulatory system</keyword>
<dbReference type="Gene3D" id="1.10.287.130">
    <property type="match status" value="1"/>
</dbReference>
<evidence type="ECO:0000256" key="5">
    <source>
        <dbReference type="ARBA" id="ARBA00022741"/>
    </source>
</evidence>
<comment type="catalytic activity">
    <reaction evidence="1">
        <text>ATP + protein L-histidine = ADP + protein N-phospho-L-histidine.</text>
        <dbReference type="EC" id="2.7.13.3"/>
    </reaction>
</comment>
<keyword evidence="7" id="KW-0067">ATP-binding</keyword>
<proteinExistence type="predicted"/>
<dbReference type="InterPro" id="IPR000014">
    <property type="entry name" value="PAS"/>
</dbReference>
<dbReference type="InterPro" id="IPR003661">
    <property type="entry name" value="HisK_dim/P_dom"/>
</dbReference>
<dbReference type="SUPFAM" id="SSF55874">
    <property type="entry name" value="ATPase domain of HSP90 chaperone/DNA topoisomerase II/histidine kinase"/>
    <property type="match status" value="1"/>
</dbReference>
<evidence type="ECO:0000256" key="7">
    <source>
        <dbReference type="ARBA" id="ARBA00022840"/>
    </source>
</evidence>
<evidence type="ECO:0000256" key="4">
    <source>
        <dbReference type="ARBA" id="ARBA00022679"/>
    </source>
</evidence>
<keyword evidence="4" id="KW-0808">Transferase</keyword>
<dbReference type="PANTHER" id="PTHR43065">
    <property type="entry name" value="SENSOR HISTIDINE KINASE"/>
    <property type="match status" value="1"/>
</dbReference>
<dbReference type="Gene3D" id="3.30.565.10">
    <property type="entry name" value="Histidine kinase-like ATPase, C-terminal domain"/>
    <property type="match status" value="1"/>
</dbReference>
<evidence type="ECO:0000256" key="6">
    <source>
        <dbReference type="ARBA" id="ARBA00022777"/>
    </source>
</evidence>
<dbReference type="PANTHER" id="PTHR43065:SF10">
    <property type="entry name" value="PEROXIDE STRESS-ACTIVATED HISTIDINE KINASE MAK3"/>
    <property type="match status" value="1"/>
</dbReference>
<name>A0A2R4MFF4_9HYPH</name>
<dbReference type="InterPro" id="IPR035965">
    <property type="entry name" value="PAS-like_dom_sf"/>
</dbReference>
<dbReference type="GO" id="GO:0005524">
    <property type="term" value="F:ATP binding"/>
    <property type="evidence" value="ECO:0007669"/>
    <property type="project" value="UniProtKB-KW"/>
</dbReference>
<evidence type="ECO:0000313" key="10">
    <source>
        <dbReference type="EMBL" id="AVX04626.1"/>
    </source>
</evidence>
<dbReference type="Pfam" id="PF00512">
    <property type="entry name" value="HisKA"/>
    <property type="match status" value="1"/>
</dbReference>
<dbReference type="Gene3D" id="3.30.450.20">
    <property type="entry name" value="PAS domain"/>
    <property type="match status" value="1"/>
</dbReference>
<dbReference type="STRING" id="1122213.GCA_000423365_02403"/>
<dbReference type="CDD" id="cd00082">
    <property type="entry name" value="HisKA"/>
    <property type="match status" value="1"/>
</dbReference>
<evidence type="ECO:0000256" key="3">
    <source>
        <dbReference type="ARBA" id="ARBA00022553"/>
    </source>
</evidence>
<dbReference type="Proteomes" id="UP000258927">
    <property type="component" value="Chromosome"/>
</dbReference>
<sequence length="371" mass="40201">MNATSIELAHSAFQAIAHPILICNTDNKIIMANYAAQDFFSTSESRLKRQQVDDLVAPSSPLLNLLDRVRGRDAGSREHRIPIANINMPEERLVDAHATPMANDSSLTVLTLIERTMADKIDKQLTSRGAARSVIGLAAMLAHEIKNPLSGIKGAAQLLEQSAEEKDRPLARLVQEEVGRIVKLVDRMEEFGDERQPEFTSVNIHEVLNHVELIAQNGFAKGMIISKHFDPSLPPVLGNWDQLVQIYLNLFKNAAEAIVGQDKGEIVVSTAYRPGISIGIPGTGNRMSLPLEICVEDNGGGIAEDILPHIFDPFVTSKQTGGGLGLALVAKLVGVHGGIVDADSAGGRTKMRTLLPISKPKRAKKGAMRNE</sequence>
<dbReference type="AlphaFoldDB" id="A0A2R4MFF4"/>